<reference evidence="1" key="1">
    <citation type="submission" date="2007-07" db="EMBL/GenBank/DDBJ databases">
        <title>PCAP assembly of the Caenorhabditis remanei genome.</title>
        <authorList>
            <consortium name="The Caenorhabditis remanei Sequencing Consortium"/>
            <person name="Wilson R.K."/>
        </authorList>
    </citation>
    <scope>NUCLEOTIDE SEQUENCE [LARGE SCALE GENOMIC DNA]</scope>
    <source>
        <strain evidence="1">PB4641</strain>
    </source>
</reference>
<name>E3M2B7_CAERE</name>
<dbReference type="AlphaFoldDB" id="E3M2B7"/>
<dbReference type="KEGG" id="crq:GCK72_023653"/>
<dbReference type="CTD" id="9821423"/>
<protein>
    <submittedName>
        <fullName evidence="1">Uncharacterized protein</fullName>
    </submittedName>
</protein>
<dbReference type="EMBL" id="DS268422">
    <property type="protein sequence ID" value="EFO89807.1"/>
    <property type="molecule type" value="Genomic_DNA"/>
</dbReference>
<evidence type="ECO:0000313" key="1">
    <source>
        <dbReference type="EMBL" id="EFO89807.1"/>
    </source>
</evidence>
<dbReference type="eggNOG" id="ENOG502TJAA">
    <property type="taxonomic scope" value="Eukaryota"/>
</dbReference>
<accession>E3M2B7</accession>
<dbReference type="HOGENOM" id="CLU_2173336_0_0_1"/>
<dbReference type="Proteomes" id="UP000008281">
    <property type="component" value="Unassembled WGS sequence"/>
</dbReference>
<proteinExistence type="predicted"/>
<dbReference type="OMA" id="SMKYHSE"/>
<dbReference type="OrthoDB" id="10471216at2759"/>
<organism evidence="2">
    <name type="scientific">Caenorhabditis remanei</name>
    <name type="common">Caenorhabditis vulgaris</name>
    <dbReference type="NCBI Taxonomy" id="31234"/>
    <lineage>
        <taxon>Eukaryota</taxon>
        <taxon>Metazoa</taxon>
        <taxon>Ecdysozoa</taxon>
        <taxon>Nematoda</taxon>
        <taxon>Chromadorea</taxon>
        <taxon>Rhabditida</taxon>
        <taxon>Rhabditina</taxon>
        <taxon>Rhabditomorpha</taxon>
        <taxon>Rhabditoidea</taxon>
        <taxon>Rhabditidae</taxon>
        <taxon>Peloderinae</taxon>
        <taxon>Caenorhabditis</taxon>
    </lineage>
</organism>
<gene>
    <name evidence="1" type="ORF">CRE_07247</name>
</gene>
<keyword evidence="2" id="KW-1185">Reference proteome</keyword>
<dbReference type="RefSeq" id="XP_003109665.2">
    <property type="nucleotide sequence ID" value="XM_003109617.2"/>
</dbReference>
<evidence type="ECO:0000313" key="2">
    <source>
        <dbReference type="Proteomes" id="UP000008281"/>
    </source>
</evidence>
<sequence length="110" mass="13367">MFLRRLLAFVGINTEHSRRSRGSAWPETRLFEEEKSQFLKVHSEYQTIIRFLMESYNPEFNKLSMKYHSEAFQFIYIGFTRTYEVADMKDVRRGLQQVLERIQTEMFLLE</sequence>
<dbReference type="GeneID" id="9821423"/>